<proteinExistence type="predicted"/>
<gene>
    <name evidence="1" type="ORF">CR513_11744</name>
</gene>
<evidence type="ECO:0000313" key="2">
    <source>
        <dbReference type="Proteomes" id="UP000257109"/>
    </source>
</evidence>
<comment type="caution">
    <text evidence="1">The sequence shown here is derived from an EMBL/GenBank/DDBJ whole genome shotgun (WGS) entry which is preliminary data.</text>
</comment>
<keyword evidence="2" id="KW-1185">Reference proteome</keyword>
<organism evidence="1 2">
    <name type="scientific">Mucuna pruriens</name>
    <name type="common">Velvet bean</name>
    <name type="synonym">Dolichos pruriens</name>
    <dbReference type="NCBI Taxonomy" id="157652"/>
    <lineage>
        <taxon>Eukaryota</taxon>
        <taxon>Viridiplantae</taxon>
        <taxon>Streptophyta</taxon>
        <taxon>Embryophyta</taxon>
        <taxon>Tracheophyta</taxon>
        <taxon>Spermatophyta</taxon>
        <taxon>Magnoliopsida</taxon>
        <taxon>eudicotyledons</taxon>
        <taxon>Gunneridae</taxon>
        <taxon>Pentapetalae</taxon>
        <taxon>rosids</taxon>
        <taxon>fabids</taxon>
        <taxon>Fabales</taxon>
        <taxon>Fabaceae</taxon>
        <taxon>Papilionoideae</taxon>
        <taxon>50 kb inversion clade</taxon>
        <taxon>NPAAA clade</taxon>
        <taxon>indigoferoid/millettioid clade</taxon>
        <taxon>Phaseoleae</taxon>
        <taxon>Mucuna</taxon>
    </lineage>
</organism>
<reference evidence="1" key="1">
    <citation type="submission" date="2018-05" db="EMBL/GenBank/DDBJ databases">
        <title>Draft genome of Mucuna pruriens seed.</title>
        <authorList>
            <person name="Nnadi N.E."/>
            <person name="Vos R."/>
            <person name="Hasami M.H."/>
            <person name="Devisetty U.K."/>
            <person name="Aguiy J.C."/>
        </authorList>
    </citation>
    <scope>NUCLEOTIDE SEQUENCE [LARGE SCALE GENOMIC DNA]</scope>
    <source>
        <strain evidence="1">JCA_2017</strain>
    </source>
</reference>
<sequence>MFYILTIVGKIKFNLICNQKKKLNIKGNFFVVNKLKELASVSHCLIVKDLKNMIHQYLWDKSIKDTQLDPSRGLGYKNLILGKIVPIFAINSRKNCKEISNYINSRKNCKEMSNYMIYL</sequence>
<feature type="non-terminal residue" evidence="1">
    <location>
        <position position="1"/>
    </location>
</feature>
<accession>A0A371HNZ7</accession>
<evidence type="ECO:0000313" key="1">
    <source>
        <dbReference type="EMBL" id="RDY04533.1"/>
    </source>
</evidence>
<dbReference type="Proteomes" id="UP000257109">
    <property type="component" value="Unassembled WGS sequence"/>
</dbReference>
<dbReference type="AlphaFoldDB" id="A0A371HNZ7"/>
<name>A0A371HNZ7_MUCPR</name>
<protein>
    <submittedName>
        <fullName evidence="1">Uncharacterized protein</fullName>
    </submittedName>
</protein>
<dbReference type="EMBL" id="QJKJ01002057">
    <property type="protein sequence ID" value="RDY04533.1"/>
    <property type="molecule type" value="Genomic_DNA"/>
</dbReference>